<reference evidence="1 2" key="1">
    <citation type="journal article" date="2016" name="Mol. Biol. Evol.">
        <title>Comparative Genomics of Early-Diverging Mushroom-Forming Fungi Provides Insights into the Origins of Lignocellulose Decay Capabilities.</title>
        <authorList>
            <person name="Nagy L.G."/>
            <person name="Riley R."/>
            <person name="Tritt A."/>
            <person name="Adam C."/>
            <person name="Daum C."/>
            <person name="Floudas D."/>
            <person name="Sun H."/>
            <person name="Yadav J.S."/>
            <person name="Pangilinan J."/>
            <person name="Larsson K.H."/>
            <person name="Matsuura K."/>
            <person name="Barry K."/>
            <person name="Labutti K."/>
            <person name="Kuo R."/>
            <person name="Ohm R.A."/>
            <person name="Bhattacharya S.S."/>
            <person name="Shirouzu T."/>
            <person name="Yoshinaga Y."/>
            <person name="Martin F.M."/>
            <person name="Grigoriev I.V."/>
            <person name="Hibbett D.S."/>
        </authorList>
    </citation>
    <scope>NUCLEOTIDE SEQUENCE [LARGE SCALE GENOMIC DNA]</scope>
    <source>
        <strain evidence="1 2">HHB12029</strain>
    </source>
</reference>
<evidence type="ECO:0000313" key="1">
    <source>
        <dbReference type="EMBL" id="KZV91175.1"/>
    </source>
</evidence>
<proteinExistence type="predicted"/>
<keyword evidence="2" id="KW-1185">Reference proteome</keyword>
<dbReference type="AlphaFoldDB" id="A0A165GYB9"/>
<name>A0A165GYB9_EXIGL</name>
<dbReference type="OrthoDB" id="3350619at2759"/>
<dbReference type="EMBL" id="KV426033">
    <property type="protein sequence ID" value="KZV91175.1"/>
    <property type="molecule type" value="Genomic_DNA"/>
</dbReference>
<dbReference type="Proteomes" id="UP000077266">
    <property type="component" value="Unassembled WGS sequence"/>
</dbReference>
<protein>
    <submittedName>
        <fullName evidence="1">Uncharacterized protein</fullName>
    </submittedName>
</protein>
<evidence type="ECO:0000313" key="2">
    <source>
        <dbReference type="Proteomes" id="UP000077266"/>
    </source>
</evidence>
<gene>
    <name evidence="1" type="ORF">EXIGLDRAFT_719630</name>
</gene>
<sequence>MLLQERPENVLDLDALKRPSIYTDLDTLEWDEARLAALPPIVNFPMVMAPVSRSEKKKIWPDDTHAWMTHEGTVSPDERLVFITHDVSPPTRREGEY</sequence>
<accession>A0A165GYB9</accession>
<dbReference type="InParanoid" id="A0A165GYB9"/>
<organism evidence="1 2">
    <name type="scientific">Exidia glandulosa HHB12029</name>
    <dbReference type="NCBI Taxonomy" id="1314781"/>
    <lineage>
        <taxon>Eukaryota</taxon>
        <taxon>Fungi</taxon>
        <taxon>Dikarya</taxon>
        <taxon>Basidiomycota</taxon>
        <taxon>Agaricomycotina</taxon>
        <taxon>Agaricomycetes</taxon>
        <taxon>Auriculariales</taxon>
        <taxon>Exidiaceae</taxon>
        <taxon>Exidia</taxon>
    </lineage>
</organism>